<dbReference type="SUPFAM" id="SSF53474">
    <property type="entry name" value="alpha/beta-Hydrolases"/>
    <property type="match status" value="1"/>
</dbReference>
<reference evidence="1" key="1">
    <citation type="submission" date="2021-10" db="EMBL/GenBank/DDBJ databases">
        <title>De novo Genome Assembly of Clathrus columnatus (Basidiomycota, Fungi) Using Illumina and Nanopore Sequence Data.</title>
        <authorList>
            <person name="Ogiso-Tanaka E."/>
            <person name="Itagaki H."/>
            <person name="Hosoya T."/>
            <person name="Hosaka K."/>
        </authorList>
    </citation>
    <scope>NUCLEOTIDE SEQUENCE</scope>
    <source>
        <strain evidence="1">MO-923</strain>
    </source>
</reference>
<accession>A0AAV5AV69</accession>
<comment type="caution">
    <text evidence="1">The sequence shown here is derived from an EMBL/GenBank/DDBJ whole genome shotgun (WGS) entry which is preliminary data.</text>
</comment>
<gene>
    <name evidence="1" type="ORF">Clacol_010023</name>
</gene>
<dbReference type="Gene3D" id="3.40.50.1820">
    <property type="entry name" value="alpha/beta hydrolase"/>
    <property type="match status" value="1"/>
</dbReference>
<dbReference type="Proteomes" id="UP001050691">
    <property type="component" value="Unassembled WGS sequence"/>
</dbReference>
<evidence type="ECO:0000313" key="1">
    <source>
        <dbReference type="EMBL" id="GJJ15745.1"/>
    </source>
</evidence>
<evidence type="ECO:0000313" key="2">
    <source>
        <dbReference type="Proteomes" id="UP001050691"/>
    </source>
</evidence>
<dbReference type="InterPro" id="IPR029058">
    <property type="entry name" value="AB_hydrolase_fold"/>
</dbReference>
<name>A0AAV5AV69_9AGAM</name>
<organism evidence="1 2">
    <name type="scientific">Clathrus columnatus</name>
    <dbReference type="NCBI Taxonomy" id="1419009"/>
    <lineage>
        <taxon>Eukaryota</taxon>
        <taxon>Fungi</taxon>
        <taxon>Dikarya</taxon>
        <taxon>Basidiomycota</taxon>
        <taxon>Agaricomycotina</taxon>
        <taxon>Agaricomycetes</taxon>
        <taxon>Phallomycetidae</taxon>
        <taxon>Phallales</taxon>
        <taxon>Clathraceae</taxon>
        <taxon>Clathrus</taxon>
    </lineage>
</organism>
<proteinExistence type="predicted"/>
<sequence>MSKKTARFYIPHQDDPNIKIAGDLEQVEPESSTQGRKIALVYLISGLNTSLSTHFSPLIMIVIYSGNHETGGPWNVSEFDNDIADIRTVVAFLSTELGYTVDMVVAHSRGAIVAFKWISSTPEGQRVSYFVNCAGRHRMKTRSLTNYSPTESVRLLNLGLERLAIYGPSIEQQGYYEWKVKVAGQEQIGKIFAGDIERFASWDISHIWDSFPQETHVLTLQGLADETVPPYDGILHHRALSTRNPGTHTLHMVEGANHNFIGKYDEVNETILEWFNQAKEGKLPGSGIWKTGVKTKL</sequence>
<protein>
    <submittedName>
        <fullName evidence="1">Uncharacterized protein</fullName>
    </submittedName>
</protein>
<keyword evidence="2" id="KW-1185">Reference proteome</keyword>
<dbReference type="AlphaFoldDB" id="A0AAV5AV69"/>
<dbReference type="EMBL" id="BPWL01000011">
    <property type="protein sequence ID" value="GJJ15745.1"/>
    <property type="molecule type" value="Genomic_DNA"/>
</dbReference>